<dbReference type="SUPFAM" id="SSF55781">
    <property type="entry name" value="GAF domain-like"/>
    <property type="match status" value="1"/>
</dbReference>
<evidence type="ECO:0000256" key="1">
    <source>
        <dbReference type="ARBA" id="ARBA00004196"/>
    </source>
</evidence>
<dbReference type="Gene3D" id="2.40.50.100">
    <property type="match status" value="1"/>
</dbReference>
<keyword evidence="4" id="KW-1185">Reference proteome</keyword>
<protein>
    <submittedName>
        <fullName evidence="3">HlyD family efflux transporter periplasmic adaptor subunit</fullName>
    </submittedName>
</protein>
<dbReference type="RefSeq" id="WP_279963743.1">
    <property type="nucleotide sequence ID" value="NZ_CP122537.1"/>
</dbReference>
<name>A0ABY8L709_9RHOB</name>
<organism evidence="3 4">
    <name type="scientific">Jannaschia ovalis</name>
    <dbReference type="NCBI Taxonomy" id="3038773"/>
    <lineage>
        <taxon>Bacteria</taxon>
        <taxon>Pseudomonadati</taxon>
        <taxon>Pseudomonadota</taxon>
        <taxon>Alphaproteobacteria</taxon>
        <taxon>Rhodobacterales</taxon>
        <taxon>Roseobacteraceae</taxon>
        <taxon>Jannaschia</taxon>
    </lineage>
</organism>
<dbReference type="InterPro" id="IPR050465">
    <property type="entry name" value="UPF0194_transport"/>
</dbReference>
<gene>
    <name evidence="3" type="ORF">P8627_08855</name>
</gene>
<evidence type="ECO:0000313" key="3">
    <source>
        <dbReference type="EMBL" id="WGH77169.1"/>
    </source>
</evidence>
<comment type="subcellular location">
    <subcellularLocation>
        <location evidence="1">Cell envelope</location>
    </subcellularLocation>
</comment>
<keyword evidence="2" id="KW-0175">Coiled coil</keyword>
<dbReference type="Gene3D" id="2.40.30.170">
    <property type="match status" value="1"/>
</dbReference>
<dbReference type="PANTHER" id="PTHR32347:SF23">
    <property type="entry name" value="BLL5650 PROTEIN"/>
    <property type="match status" value="1"/>
</dbReference>
<dbReference type="SUPFAM" id="SSF111369">
    <property type="entry name" value="HlyD-like secretion proteins"/>
    <property type="match status" value="1"/>
</dbReference>
<dbReference type="PANTHER" id="PTHR32347">
    <property type="entry name" value="EFFLUX SYSTEM COMPONENT YKNX-RELATED"/>
    <property type="match status" value="1"/>
</dbReference>
<proteinExistence type="predicted"/>
<accession>A0ABY8L709</accession>
<dbReference type="Proteomes" id="UP001243420">
    <property type="component" value="Chromosome"/>
</dbReference>
<reference evidence="3 4" key="1">
    <citation type="submission" date="2023-04" db="EMBL/GenBank/DDBJ databases">
        <title>Jannaschia ovalis sp. nov., a marine bacterium isolated from sea tidal flat.</title>
        <authorList>
            <person name="Kwon D.Y."/>
            <person name="Kim J.-J."/>
        </authorList>
    </citation>
    <scope>NUCLEOTIDE SEQUENCE [LARGE SCALE GENOMIC DNA]</scope>
    <source>
        <strain evidence="3 4">GRR-S6-38</strain>
    </source>
</reference>
<evidence type="ECO:0000256" key="2">
    <source>
        <dbReference type="ARBA" id="ARBA00023054"/>
    </source>
</evidence>
<sequence>MTPASGSGASRAGGAEAASTVSVLDRALWSKFSEDQDLASFARVWLALAVRTLGPCPEAAVVVRTPRGLVPIALWPQDGSPSHAVMDAIELAMTEGRALVRRDTLVAQPFIVDGEALGAVCLNLAQAPADAADLLHRLRWASGWMVAALRRDLGQADRQDRGRAALVLDVVGAALDTRTHRGAAMAACNLLARELGCATVALGQARRRGRIRVTALSDVAERPRETDSTQAIALAMGEAFHQEGSILHPPREDGAFMVTQAHAELARDGRLGDLLTVPLFEGTGGAAIGALHLAKPAGARFSEMEMAAAEGAAAALGALLSGRERAERGVIRTAWDSLKGGLGRLLGPGYLGRKLALLAVAGIVAFFTFAMSEFRVTAQSELQGAVVRSLAAPFDGHIAVQFARAGDRVAAGDPLLALDERDLRIELTRWRTDLERYAGEYDRALAARDAAAARIAEANMQQARARADLVARQLERSVLRAPFDALVIEGDFSQSLGVAVRLGQEMFRLAPLDAYRVAIEVEERDLDELRVGQEGLLVLAPLPDQRFPFEVTQITPRMIAEDGRNYAIAEATLQDTAPELRPGMRGIAKVSIEERRLIAIWAQPIIDWFRLAAWRWLP</sequence>
<dbReference type="EMBL" id="CP122537">
    <property type="protein sequence ID" value="WGH77169.1"/>
    <property type="molecule type" value="Genomic_DNA"/>
</dbReference>
<evidence type="ECO:0000313" key="4">
    <source>
        <dbReference type="Proteomes" id="UP001243420"/>
    </source>
</evidence>